<name>A0A2P4EZM8_9GAMM</name>
<keyword evidence="2" id="KW-0812">Transmembrane</keyword>
<dbReference type="InterPro" id="IPR052521">
    <property type="entry name" value="Cell_div_SPOR-domain"/>
</dbReference>
<dbReference type="Gene3D" id="3.30.70.1070">
    <property type="entry name" value="Sporulation related repeat"/>
    <property type="match status" value="1"/>
</dbReference>
<dbReference type="SUPFAM" id="SSF110997">
    <property type="entry name" value="Sporulation related repeat"/>
    <property type="match status" value="1"/>
</dbReference>
<dbReference type="Proteomes" id="UP000243451">
    <property type="component" value="Unassembled WGS sequence"/>
</dbReference>
<accession>A0A2P4EZM8</accession>
<feature type="region of interest" description="Disordered" evidence="1">
    <location>
        <begin position="1"/>
        <end position="20"/>
    </location>
</feature>
<comment type="caution">
    <text evidence="4">The sequence shown here is derived from an EMBL/GenBank/DDBJ whole genome shotgun (WGS) entry which is preliminary data.</text>
</comment>
<evidence type="ECO:0000256" key="2">
    <source>
        <dbReference type="SAM" id="Phobius"/>
    </source>
</evidence>
<dbReference type="GO" id="GO:0051301">
    <property type="term" value="P:cell division"/>
    <property type="evidence" value="ECO:0007669"/>
    <property type="project" value="UniProtKB-KW"/>
</dbReference>
<dbReference type="OrthoDB" id="8558195at2"/>
<feature type="transmembrane region" description="Helical" evidence="2">
    <location>
        <begin position="27"/>
        <end position="46"/>
    </location>
</feature>
<feature type="region of interest" description="Disordered" evidence="1">
    <location>
        <begin position="52"/>
        <end position="116"/>
    </location>
</feature>
<evidence type="ECO:0000256" key="1">
    <source>
        <dbReference type="SAM" id="MobiDB-lite"/>
    </source>
</evidence>
<dbReference type="RefSeq" id="WP_104736447.1">
    <property type="nucleotide sequence ID" value="NZ_BMHR01000002.1"/>
</dbReference>
<evidence type="ECO:0000259" key="3">
    <source>
        <dbReference type="PROSITE" id="PS51724"/>
    </source>
</evidence>
<dbReference type="PROSITE" id="PS51724">
    <property type="entry name" value="SPOR"/>
    <property type="match status" value="1"/>
</dbReference>
<evidence type="ECO:0000313" key="5">
    <source>
        <dbReference type="Proteomes" id="UP000243451"/>
    </source>
</evidence>
<feature type="domain" description="SPOR" evidence="3">
    <location>
        <begin position="113"/>
        <end position="192"/>
    </location>
</feature>
<dbReference type="InterPro" id="IPR007730">
    <property type="entry name" value="SPOR-like_dom"/>
</dbReference>
<keyword evidence="5" id="KW-1185">Reference proteome</keyword>
<dbReference type="GO" id="GO:0042834">
    <property type="term" value="F:peptidoglycan binding"/>
    <property type="evidence" value="ECO:0007669"/>
    <property type="project" value="InterPro"/>
</dbReference>
<feature type="compositionally biased region" description="Basic residues" evidence="1">
    <location>
        <begin position="1"/>
        <end position="12"/>
    </location>
</feature>
<dbReference type="EMBL" id="PPSK01000001">
    <property type="protein sequence ID" value="POB06186.1"/>
    <property type="molecule type" value="Genomic_DNA"/>
</dbReference>
<organism evidence="4 5">
    <name type="scientific">Halopseudomonas oceani</name>
    <dbReference type="NCBI Taxonomy" id="1708783"/>
    <lineage>
        <taxon>Bacteria</taxon>
        <taxon>Pseudomonadati</taxon>
        <taxon>Pseudomonadota</taxon>
        <taxon>Gammaproteobacteria</taxon>
        <taxon>Pseudomonadales</taxon>
        <taxon>Pseudomonadaceae</taxon>
        <taxon>Halopseudomonas</taxon>
    </lineage>
</organism>
<feature type="region of interest" description="Disordered" evidence="1">
    <location>
        <begin position="172"/>
        <end position="192"/>
    </location>
</feature>
<dbReference type="Pfam" id="PF05036">
    <property type="entry name" value="SPOR"/>
    <property type="match status" value="1"/>
</dbReference>
<keyword evidence="4" id="KW-0131">Cell cycle</keyword>
<evidence type="ECO:0000313" key="4">
    <source>
        <dbReference type="EMBL" id="POB06186.1"/>
    </source>
</evidence>
<dbReference type="InterPro" id="IPR036680">
    <property type="entry name" value="SPOR-like_sf"/>
</dbReference>
<sequence length="192" mass="20888">MAKGRKAPRRGASRAQSAPKRKGIPGWLWLVSGLVIGVFVTFLLQLEPGREEVRRAPEPPKPANTPAAQPSTPKPQYDFYTLLPESDVNVPQQPAQPAPAPTPVPAPEASKPAANGPSYYLQAGSFRQRSDADQLRAQILLLGLDVKLENATINGNQWYRVQVGPFSNKDSMTQAQRTLGGNGFSNLLPQQR</sequence>
<dbReference type="PANTHER" id="PTHR38687">
    <property type="entry name" value="CELL DIVISION PROTEIN DEDD-RELATED"/>
    <property type="match status" value="1"/>
</dbReference>
<reference evidence="4 5" key="1">
    <citation type="submission" date="2018-01" db="EMBL/GenBank/DDBJ databases">
        <title>Draft genome of the type strain Pseudomonas oceani DSM 100277 isolated from the deep water in Okinawa trough, northwestern Pacific Ocean.</title>
        <authorList>
            <person name="Gomila M."/>
            <person name="Mulet M."/>
            <person name="Garcia-Valdes E."/>
            <person name="Lalucat J."/>
        </authorList>
    </citation>
    <scope>NUCLEOTIDE SEQUENCE [LARGE SCALE GENOMIC DNA]</scope>
    <source>
        <strain evidence="4 5">DSM 100277</strain>
    </source>
</reference>
<keyword evidence="4" id="KW-0132">Cell division</keyword>
<gene>
    <name evidence="4" type="ORF">C1949_00080</name>
</gene>
<dbReference type="PANTHER" id="PTHR38687:SF2">
    <property type="entry name" value="CELL DIVISION PROTEIN FTSN"/>
    <property type="match status" value="1"/>
</dbReference>
<keyword evidence="2" id="KW-0472">Membrane</keyword>
<protein>
    <submittedName>
        <fullName evidence="4">Cell division protein</fullName>
    </submittedName>
</protein>
<feature type="compositionally biased region" description="Pro residues" evidence="1">
    <location>
        <begin position="94"/>
        <end position="106"/>
    </location>
</feature>
<proteinExistence type="predicted"/>
<dbReference type="AlphaFoldDB" id="A0A2P4EZM8"/>
<keyword evidence="2" id="KW-1133">Transmembrane helix</keyword>